<dbReference type="OrthoDB" id="5192439at2"/>
<keyword evidence="2" id="KW-0472">Membrane</keyword>
<accession>A0A172WJY3</accession>
<feature type="domain" description="EamA" evidence="3">
    <location>
        <begin position="6"/>
        <end position="135"/>
    </location>
</feature>
<sequence length="299" mass="31464">MNDSTRGLLLVSSGIVVLSFDGLLVRLAQADGWSIVFWRGLLMFLALGAFSLSAKSRASLKAQPLISAASALLLAFTSIFFVLAVIHTTVANVVVVLSTAPLFAALFTRFILGESVALHTWLAIGVAALGIMIVFAGAFTATDLAGNGYALLSSAAVGANLTLLRRNPAIERMPLIALGGLAAALIAWPNAEPLGLEMTSYWALAIMGLIQMPLATLLINNATRYLPSAEVALFYLLESVLGSLWAWYFLNETPATSTLYGGALVIATLVVHAGLSLRRRPASPGPSRPGEKPCLVADK</sequence>
<dbReference type="Pfam" id="PF00892">
    <property type="entry name" value="EamA"/>
    <property type="match status" value="2"/>
</dbReference>
<evidence type="ECO:0000256" key="2">
    <source>
        <dbReference type="SAM" id="Phobius"/>
    </source>
</evidence>
<evidence type="ECO:0000313" key="5">
    <source>
        <dbReference type="Proteomes" id="UP000077787"/>
    </source>
</evidence>
<evidence type="ECO:0000259" key="3">
    <source>
        <dbReference type="Pfam" id="PF00892"/>
    </source>
</evidence>
<dbReference type="InterPro" id="IPR000620">
    <property type="entry name" value="EamA_dom"/>
</dbReference>
<dbReference type="RefSeq" id="WP_064480225.1">
    <property type="nucleotide sequence ID" value="NZ_CP015641.1"/>
</dbReference>
<feature type="transmembrane region" description="Helical" evidence="2">
    <location>
        <begin position="93"/>
        <end position="112"/>
    </location>
</feature>
<feature type="domain" description="EamA" evidence="3">
    <location>
        <begin position="150"/>
        <end position="270"/>
    </location>
</feature>
<dbReference type="GO" id="GO:0016020">
    <property type="term" value="C:membrane"/>
    <property type="evidence" value="ECO:0007669"/>
    <property type="project" value="InterPro"/>
</dbReference>
<feature type="transmembrane region" description="Helical" evidence="2">
    <location>
        <begin position="7"/>
        <end position="29"/>
    </location>
</feature>
<proteinExistence type="predicted"/>
<dbReference type="EMBL" id="CP015641">
    <property type="protein sequence ID" value="ANF23659.1"/>
    <property type="molecule type" value="Genomic_DNA"/>
</dbReference>
<organism evidence="4 5">
    <name type="scientific">Stutzerimonas stutzeri</name>
    <name type="common">Pseudomonas stutzeri</name>
    <dbReference type="NCBI Taxonomy" id="316"/>
    <lineage>
        <taxon>Bacteria</taxon>
        <taxon>Pseudomonadati</taxon>
        <taxon>Pseudomonadota</taxon>
        <taxon>Gammaproteobacteria</taxon>
        <taxon>Pseudomonadales</taxon>
        <taxon>Pseudomonadaceae</taxon>
        <taxon>Stutzerimonas</taxon>
    </lineage>
</organism>
<evidence type="ECO:0000313" key="4">
    <source>
        <dbReference type="EMBL" id="ANF23659.1"/>
    </source>
</evidence>
<dbReference type="Proteomes" id="UP000077787">
    <property type="component" value="Chromosome"/>
</dbReference>
<feature type="transmembrane region" description="Helical" evidence="2">
    <location>
        <begin position="231"/>
        <end position="250"/>
    </location>
</feature>
<feature type="transmembrane region" description="Helical" evidence="2">
    <location>
        <begin position="121"/>
        <end position="141"/>
    </location>
</feature>
<dbReference type="PANTHER" id="PTHR22911:SF76">
    <property type="entry name" value="EAMA DOMAIN-CONTAINING PROTEIN"/>
    <property type="match status" value="1"/>
</dbReference>
<reference evidence="4 5" key="1">
    <citation type="submission" date="2016-05" db="EMBL/GenBank/DDBJ databases">
        <title>Genome sequence of Pseudomonas stutzeri 273 and identification of the exopolysaccharide biosynthesis locus.</title>
        <authorList>
            <person name="Wu S."/>
            <person name="Sun C."/>
        </authorList>
    </citation>
    <scope>NUCLEOTIDE SEQUENCE [LARGE SCALE GENOMIC DNA]</scope>
    <source>
        <strain evidence="4 5">273</strain>
    </source>
</reference>
<dbReference type="InterPro" id="IPR037185">
    <property type="entry name" value="EmrE-like"/>
</dbReference>
<feature type="transmembrane region" description="Helical" evidence="2">
    <location>
        <begin position="201"/>
        <end position="219"/>
    </location>
</feature>
<feature type="transmembrane region" description="Helical" evidence="2">
    <location>
        <begin position="147"/>
        <end position="164"/>
    </location>
</feature>
<keyword evidence="2" id="KW-1133">Transmembrane helix</keyword>
<feature type="transmembrane region" description="Helical" evidence="2">
    <location>
        <begin position="65"/>
        <end position="87"/>
    </location>
</feature>
<keyword evidence="2" id="KW-0812">Transmembrane</keyword>
<dbReference type="AlphaFoldDB" id="A0A172WJY3"/>
<feature type="region of interest" description="Disordered" evidence="1">
    <location>
        <begin position="279"/>
        <end position="299"/>
    </location>
</feature>
<dbReference type="PANTHER" id="PTHR22911">
    <property type="entry name" value="ACYL-MALONYL CONDENSING ENZYME-RELATED"/>
    <property type="match status" value="1"/>
</dbReference>
<feature type="transmembrane region" description="Helical" evidence="2">
    <location>
        <begin position="35"/>
        <end position="53"/>
    </location>
</feature>
<feature type="transmembrane region" description="Helical" evidence="2">
    <location>
        <begin position="173"/>
        <end position="189"/>
    </location>
</feature>
<name>A0A172WJY3_STUST</name>
<gene>
    <name evidence="4" type="ORF">PS273GM_00130</name>
</gene>
<evidence type="ECO:0000256" key="1">
    <source>
        <dbReference type="SAM" id="MobiDB-lite"/>
    </source>
</evidence>
<feature type="transmembrane region" description="Helical" evidence="2">
    <location>
        <begin position="256"/>
        <end position="275"/>
    </location>
</feature>
<dbReference type="SUPFAM" id="SSF103481">
    <property type="entry name" value="Multidrug resistance efflux transporter EmrE"/>
    <property type="match status" value="2"/>
</dbReference>
<protein>
    <submittedName>
        <fullName evidence="4">Drug/metabolite transporter</fullName>
    </submittedName>
</protein>